<organism evidence="2 3">
    <name type="scientific">Aerosakkonema funiforme FACHB-1375</name>
    <dbReference type="NCBI Taxonomy" id="2949571"/>
    <lineage>
        <taxon>Bacteria</taxon>
        <taxon>Bacillati</taxon>
        <taxon>Cyanobacteriota</taxon>
        <taxon>Cyanophyceae</taxon>
        <taxon>Oscillatoriophycideae</taxon>
        <taxon>Aerosakkonematales</taxon>
        <taxon>Aerosakkonemataceae</taxon>
        <taxon>Aerosakkonema</taxon>
    </lineage>
</organism>
<dbReference type="InterPro" id="IPR027417">
    <property type="entry name" value="P-loop_NTPase"/>
</dbReference>
<dbReference type="RefSeq" id="WP_190472423.1">
    <property type="nucleotide sequence ID" value="NZ_JACJPW010000101.1"/>
</dbReference>
<dbReference type="AlphaFoldDB" id="A0A926ZIY6"/>
<dbReference type="EMBL" id="JACJPW010000101">
    <property type="protein sequence ID" value="MBD2184973.1"/>
    <property type="molecule type" value="Genomic_DNA"/>
</dbReference>
<name>A0A926ZIY6_9CYAN</name>
<keyword evidence="1" id="KW-0175">Coiled coil</keyword>
<dbReference type="Gene3D" id="3.40.50.300">
    <property type="entry name" value="P-loop containing nucleotide triphosphate hydrolases"/>
    <property type="match status" value="1"/>
</dbReference>
<evidence type="ECO:0000313" key="2">
    <source>
        <dbReference type="EMBL" id="MBD2184973.1"/>
    </source>
</evidence>
<proteinExistence type="predicted"/>
<comment type="caution">
    <text evidence="2">The sequence shown here is derived from an EMBL/GenBank/DDBJ whole genome shotgun (WGS) entry which is preliminary data.</text>
</comment>
<accession>A0A926ZIY6</accession>
<feature type="coiled-coil region" evidence="1">
    <location>
        <begin position="126"/>
        <end position="249"/>
    </location>
</feature>
<gene>
    <name evidence="2" type="ORF">H6G03_28530</name>
</gene>
<dbReference type="SUPFAM" id="SSF52540">
    <property type="entry name" value="P-loop containing nucleoside triphosphate hydrolases"/>
    <property type="match status" value="1"/>
</dbReference>
<protein>
    <submittedName>
        <fullName evidence="2">Uncharacterized protein</fullName>
    </submittedName>
</protein>
<reference evidence="2" key="2">
    <citation type="submission" date="2020-08" db="EMBL/GenBank/DDBJ databases">
        <authorList>
            <person name="Chen M."/>
            <person name="Teng W."/>
            <person name="Zhao L."/>
            <person name="Hu C."/>
            <person name="Zhou Y."/>
            <person name="Han B."/>
            <person name="Song L."/>
            <person name="Shu W."/>
        </authorList>
    </citation>
    <scope>NUCLEOTIDE SEQUENCE</scope>
    <source>
        <strain evidence="2">FACHB-1375</strain>
    </source>
</reference>
<keyword evidence="3" id="KW-1185">Reference proteome</keyword>
<dbReference type="Proteomes" id="UP000641646">
    <property type="component" value="Unassembled WGS sequence"/>
</dbReference>
<evidence type="ECO:0000256" key="1">
    <source>
        <dbReference type="SAM" id="Coils"/>
    </source>
</evidence>
<reference evidence="2" key="1">
    <citation type="journal article" date="2015" name="ISME J.">
        <title>Draft Genome Sequence of Streptomyces incarnatus NRRL8089, which Produces the Nucleoside Antibiotic Sinefungin.</title>
        <authorList>
            <person name="Oshima K."/>
            <person name="Hattori M."/>
            <person name="Shimizu H."/>
            <person name="Fukuda K."/>
            <person name="Nemoto M."/>
            <person name="Inagaki K."/>
            <person name="Tamura T."/>
        </authorList>
    </citation>
    <scope>NUCLEOTIDE SEQUENCE</scope>
    <source>
        <strain evidence="2">FACHB-1375</strain>
    </source>
</reference>
<sequence>MDLKPLYAADLAAFLISIASSASGHYAIAIPSAVTGLGISSYLVAKVPSRREIEQLNQTKIIELETKLNELQSIHTWQQQLLESSEAKKLEEIQVLRESYESRLSADQKALQDLSESKNKEIALLKESEAYKLSELQQQLETEKAELELAFAAKIAQLDADLAATNQWRDNVLKLESDLKKFSEQLKLEEKALRLEEKRIRLDVRDERGQTKELLKNAQLEIQAQNVIIQKLQSEIVSLKEQNEQLFNELYTAKKPDADELVTQIQTALAQQGIQSEFISKRVIEGVERIYLKPTNYWEPSKLEIVAKILPGMVDIPQPTIQAKNGRIEVKIDRRDELDRIKDAPDNWLEILYKDAAKDGKNLAILGARGKGKTELAKNYCGLVVRKEPDCEVIYIQPKVDDYATFTINGKLFEPDYIGFESVTASNGVTIPSAYEGIIYLRKLYSERNSINQQCFADNKPCPKFNRVFFLIDELQLLLSREREFIEPDVIKSEKLRNGQTFGGKIIRDAISLGRSLGITVLALGQLPNVSVYGWNKNDLYQYITIFMSANIPQAASDYAPTKEEKNRILGDLELWRKRASADSSKDYYCYVRPMDKAGYLALLPFPGAYLD</sequence>
<evidence type="ECO:0000313" key="3">
    <source>
        <dbReference type="Proteomes" id="UP000641646"/>
    </source>
</evidence>